<protein>
    <submittedName>
        <fullName evidence="2">SnoaL-like aldol condensation-catalyzing enzyme</fullName>
    </submittedName>
</protein>
<dbReference type="Gene3D" id="3.10.450.50">
    <property type="match status" value="1"/>
</dbReference>
<comment type="caution">
    <text evidence="2">The sequence shown here is derived from an EMBL/GenBank/DDBJ whole genome shotgun (WGS) entry which is preliminary data.</text>
</comment>
<sequence length="127" mass="13903">MTDTERNKQLVLEFLDLAFNGRQPHEAFSRYVHPDYVQHNPHAPDGAEASATFLAGFVGGFPDLSLDIRRVVAEGGLVVTHGLMRLTPGDRGTAIADVVRLRDGRIAEHWDVAQELPETTASGNPMV</sequence>
<dbReference type="Pfam" id="PF12680">
    <property type="entry name" value="SnoaL_2"/>
    <property type="match status" value="1"/>
</dbReference>
<evidence type="ECO:0000313" key="2">
    <source>
        <dbReference type="EMBL" id="MCP2344343.1"/>
    </source>
</evidence>
<dbReference type="PANTHER" id="PTHR38436">
    <property type="entry name" value="POLYKETIDE CYCLASE SNOAL-LIKE DOMAIN"/>
    <property type="match status" value="1"/>
</dbReference>
<organism evidence="2 3">
    <name type="scientific">Nonomuraea roseoviolacea subsp. carminata</name>
    <dbReference type="NCBI Taxonomy" id="160689"/>
    <lineage>
        <taxon>Bacteria</taxon>
        <taxon>Bacillati</taxon>
        <taxon>Actinomycetota</taxon>
        <taxon>Actinomycetes</taxon>
        <taxon>Streptosporangiales</taxon>
        <taxon>Streptosporangiaceae</taxon>
        <taxon>Nonomuraea</taxon>
    </lineage>
</organism>
<name>A0ABT1JRH1_9ACTN</name>
<proteinExistence type="predicted"/>
<dbReference type="EMBL" id="JAMZEC010000001">
    <property type="protein sequence ID" value="MCP2344343.1"/>
    <property type="molecule type" value="Genomic_DNA"/>
</dbReference>
<dbReference type="PANTHER" id="PTHR38436:SF1">
    <property type="entry name" value="ESTER CYCLASE"/>
    <property type="match status" value="1"/>
</dbReference>
<gene>
    <name evidence="2" type="ORF">HD595_000465</name>
</gene>
<dbReference type="InterPro" id="IPR032710">
    <property type="entry name" value="NTF2-like_dom_sf"/>
</dbReference>
<keyword evidence="3" id="KW-1185">Reference proteome</keyword>
<reference evidence="2 3" key="1">
    <citation type="submission" date="2022-06" db="EMBL/GenBank/DDBJ databases">
        <title>Sequencing the genomes of 1000 actinobacteria strains.</title>
        <authorList>
            <person name="Klenk H.-P."/>
        </authorList>
    </citation>
    <scope>NUCLEOTIDE SEQUENCE [LARGE SCALE GENOMIC DNA]</scope>
    <source>
        <strain evidence="2 3">DSM 44170</strain>
    </source>
</reference>
<dbReference type="InterPro" id="IPR037401">
    <property type="entry name" value="SnoaL-like"/>
</dbReference>
<dbReference type="Proteomes" id="UP001320766">
    <property type="component" value="Unassembled WGS sequence"/>
</dbReference>
<evidence type="ECO:0000313" key="3">
    <source>
        <dbReference type="Proteomes" id="UP001320766"/>
    </source>
</evidence>
<dbReference type="RefSeq" id="WP_253765324.1">
    <property type="nucleotide sequence ID" value="NZ_BAAAVE010000036.1"/>
</dbReference>
<dbReference type="SUPFAM" id="SSF54427">
    <property type="entry name" value="NTF2-like"/>
    <property type="match status" value="1"/>
</dbReference>
<dbReference type="InterPro" id="IPR009959">
    <property type="entry name" value="Cyclase_SnoaL-like"/>
</dbReference>
<feature type="domain" description="SnoaL-like" evidence="1">
    <location>
        <begin position="11"/>
        <end position="109"/>
    </location>
</feature>
<accession>A0ABT1JRH1</accession>
<evidence type="ECO:0000259" key="1">
    <source>
        <dbReference type="Pfam" id="PF12680"/>
    </source>
</evidence>